<dbReference type="PROSITE" id="PS50943">
    <property type="entry name" value="HTH_CROC1"/>
    <property type="match status" value="1"/>
</dbReference>
<dbReference type="AlphaFoldDB" id="A0A6N9YSB1"/>
<dbReference type="GO" id="GO:0003677">
    <property type="term" value="F:DNA binding"/>
    <property type="evidence" value="ECO:0007669"/>
    <property type="project" value="UniProtKB-KW"/>
</dbReference>
<dbReference type="EMBL" id="JAAGOB010000014">
    <property type="protein sequence ID" value="NED97921.1"/>
    <property type="molecule type" value="Genomic_DNA"/>
</dbReference>
<name>A0A6N9YSB1_9ACTN</name>
<dbReference type="InterPro" id="IPR010982">
    <property type="entry name" value="Lambda_DNA-bd_dom_sf"/>
</dbReference>
<accession>A0A6N9YSB1</accession>
<feature type="domain" description="HTH cro/C1-type" evidence="2">
    <location>
        <begin position="21"/>
        <end position="75"/>
    </location>
</feature>
<keyword evidence="1" id="KW-0238">DNA-binding</keyword>
<evidence type="ECO:0000256" key="1">
    <source>
        <dbReference type="ARBA" id="ARBA00023125"/>
    </source>
</evidence>
<evidence type="ECO:0000313" key="4">
    <source>
        <dbReference type="Proteomes" id="UP000469185"/>
    </source>
</evidence>
<dbReference type="CDD" id="cd00093">
    <property type="entry name" value="HTH_XRE"/>
    <property type="match status" value="1"/>
</dbReference>
<proteinExistence type="predicted"/>
<evidence type="ECO:0000313" key="3">
    <source>
        <dbReference type="EMBL" id="NED97921.1"/>
    </source>
</evidence>
<dbReference type="PANTHER" id="PTHR46797:SF1">
    <property type="entry name" value="METHYLPHOSPHONATE SYNTHASE"/>
    <property type="match status" value="1"/>
</dbReference>
<dbReference type="InterPro" id="IPR001387">
    <property type="entry name" value="Cro/C1-type_HTH"/>
</dbReference>
<dbReference type="Pfam" id="PF01381">
    <property type="entry name" value="HTH_3"/>
    <property type="match status" value="1"/>
</dbReference>
<reference evidence="3 4" key="1">
    <citation type="submission" date="2020-02" db="EMBL/GenBank/DDBJ databases">
        <authorList>
            <person name="Li X.-J."/>
            <person name="Feng X.-M."/>
        </authorList>
    </citation>
    <scope>NUCLEOTIDE SEQUENCE [LARGE SCALE GENOMIC DNA]</scope>
    <source>
        <strain evidence="3 4">CGMCC 4.7225</strain>
    </source>
</reference>
<dbReference type="GO" id="GO:0005829">
    <property type="term" value="C:cytosol"/>
    <property type="evidence" value="ECO:0007669"/>
    <property type="project" value="TreeGrafter"/>
</dbReference>
<dbReference type="SUPFAM" id="SSF47413">
    <property type="entry name" value="lambda repressor-like DNA-binding domains"/>
    <property type="match status" value="1"/>
</dbReference>
<organism evidence="3 4">
    <name type="scientific">Phytoactinopolyspora alkaliphila</name>
    <dbReference type="NCBI Taxonomy" id="1783498"/>
    <lineage>
        <taxon>Bacteria</taxon>
        <taxon>Bacillati</taxon>
        <taxon>Actinomycetota</taxon>
        <taxon>Actinomycetes</taxon>
        <taxon>Jiangellales</taxon>
        <taxon>Jiangellaceae</taxon>
        <taxon>Phytoactinopolyspora</taxon>
    </lineage>
</organism>
<dbReference type="SMART" id="SM00530">
    <property type="entry name" value="HTH_XRE"/>
    <property type="match status" value="1"/>
</dbReference>
<dbReference type="InterPro" id="IPR050807">
    <property type="entry name" value="TransReg_Diox_bact_type"/>
</dbReference>
<evidence type="ECO:0000259" key="2">
    <source>
        <dbReference type="PROSITE" id="PS50943"/>
    </source>
</evidence>
<dbReference type="GO" id="GO:0003700">
    <property type="term" value="F:DNA-binding transcription factor activity"/>
    <property type="evidence" value="ECO:0007669"/>
    <property type="project" value="TreeGrafter"/>
</dbReference>
<dbReference type="Proteomes" id="UP000469185">
    <property type="component" value="Unassembled WGS sequence"/>
</dbReference>
<dbReference type="PANTHER" id="PTHR46797">
    <property type="entry name" value="HTH-TYPE TRANSCRIPTIONAL REGULATOR"/>
    <property type="match status" value="1"/>
</dbReference>
<dbReference type="Gene3D" id="1.10.260.40">
    <property type="entry name" value="lambda repressor-like DNA-binding domains"/>
    <property type="match status" value="1"/>
</dbReference>
<keyword evidence="4" id="KW-1185">Reference proteome</keyword>
<protein>
    <submittedName>
        <fullName evidence="3">Helix-turn-helix transcriptional regulator</fullName>
    </submittedName>
</protein>
<gene>
    <name evidence="3" type="ORF">G1H11_21720</name>
</gene>
<comment type="caution">
    <text evidence="3">The sequence shown here is derived from an EMBL/GenBank/DDBJ whole genome shotgun (WGS) entry which is preliminary data.</text>
</comment>
<sequence length="84" mass="9375">MPKRVRPADWPKIHRDLSQRISELRCSRELSQEALADAAGISRRGLQNLENAETTPGIDHLILVARALDTTVIDLLKGIDGFDE</sequence>